<feature type="domain" description="Response regulatory" evidence="7">
    <location>
        <begin position="8"/>
        <end position="122"/>
    </location>
</feature>
<dbReference type="InterPro" id="IPR002078">
    <property type="entry name" value="Sigma_54_int"/>
</dbReference>
<dbReference type="Gene3D" id="1.10.10.60">
    <property type="entry name" value="Homeodomain-like"/>
    <property type="match status" value="1"/>
</dbReference>
<dbReference type="Proteomes" id="UP000002945">
    <property type="component" value="Unassembled WGS sequence"/>
</dbReference>
<keyword evidence="5" id="KW-0597">Phosphoprotein</keyword>
<dbReference type="InterPro" id="IPR003593">
    <property type="entry name" value="AAA+_ATPase"/>
</dbReference>
<evidence type="ECO:0000313" key="9">
    <source>
        <dbReference type="Proteomes" id="UP000002945"/>
    </source>
</evidence>
<dbReference type="CDD" id="cd00009">
    <property type="entry name" value="AAA"/>
    <property type="match status" value="1"/>
</dbReference>
<keyword evidence="3" id="KW-0805">Transcription regulation</keyword>
<name>A9EA78_9FLAO</name>
<dbReference type="InterPro" id="IPR002197">
    <property type="entry name" value="HTH_Fis"/>
</dbReference>
<dbReference type="Pfam" id="PF00158">
    <property type="entry name" value="Sigma54_activat"/>
    <property type="match status" value="1"/>
</dbReference>
<reference evidence="8 9" key="1">
    <citation type="journal article" date="2011" name="J. Bacteriol.">
        <title>Genome sequence of the algicidal bacterium Kordia algicida OT-1.</title>
        <authorList>
            <person name="Lee H.S."/>
            <person name="Kang S.G."/>
            <person name="Kwon K.K."/>
            <person name="Lee J.H."/>
            <person name="Kim S.J."/>
        </authorList>
    </citation>
    <scope>NUCLEOTIDE SEQUENCE [LARGE SCALE GENOMIC DNA]</scope>
    <source>
        <strain evidence="8 9">OT-1</strain>
    </source>
</reference>
<dbReference type="GO" id="GO:0000160">
    <property type="term" value="P:phosphorelay signal transduction system"/>
    <property type="evidence" value="ECO:0007669"/>
    <property type="project" value="InterPro"/>
</dbReference>
<keyword evidence="2" id="KW-0067">ATP-binding</keyword>
<dbReference type="InterPro" id="IPR009057">
    <property type="entry name" value="Homeodomain-like_sf"/>
</dbReference>
<dbReference type="InterPro" id="IPR027417">
    <property type="entry name" value="P-loop_NTPase"/>
</dbReference>
<dbReference type="Pfam" id="PF00072">
    <property type="entry name" value="Response_reg"/>
    <property type="match status" value="1"/>
</dbReference>
<dbReference type="SMART" id="SM00448">
    <property type="entry name" value="REC"/>
    <property type="match status" value="1"/>
</dbReference>
<proteinExistence type="predicted"/>
<dbReference type="HOGENOM" id="CLU_000445_0_6_10"/>
<dbReference type="PRINTS" id="PR01590">
    <property type="entry name" value="HTHFIS"/>
</dbReference>
<dbReference type="InterPro" id="IPR011006">
    <property type="entry name" value="CheY-like_superfamily"/>
</dbReference>
<dbReference type="GO" id="GO:0005524">
    <property type="term" value="F:ATP binding"/>
    <property type="evidence" value="ECO:0007669"/>
    <property type="project" value="UniProtKB-KW"/>
</dbReference>
<accession>A9EA78</accession>
<organism evidence="8 9">
    <name type="scientific">Kordia algicida OT-1</name>
    <dbReference type="NCBI Taxonomy" id="391587"/>
    <lineage>
        <taxon>Bacteria</taxon>
        <taxon>Pseudomonadati</taxon>
        <taxon>Bacteroidota</taxon>
        <taxon>Flavobacteriia</taxon>
        <taxon>Flavobacteriales</taxon>
        <taxon>Flavobacteriaceae</taxon>
        <taxon>Kordia</taxon>
    </lineage>
</organism>
<dbReference type="STRING" id="391587.KAOT1_00725"/>
<feature type="domain" description="Sigma-54 factor interaction" evidence="6">
    <location>
        <begin position="147"/>
        <end position="376"/>
    </location>
</feature>
<dbReference type="InterPro" id="IPR025662">
    <property type="entry name" value="Sigma_54_int_dom_ATP-bd_1"/>
</dbReference>
<evidence type="ECO:0000256" key="1">
    <source>
        <dbReference type="ARBA" id="ARBA00022741"/>
    </source>
</evidence>
<dbReference type="Gene3D" id="3.40.50.300">
    <property type="entry name" value="P-loop containing nucleotide triphosphate hydrolases"/>
    <property type="match status" value="1"/>
</dbReference>
<dbReference type="PROSITE" id="PS00676">
    <property type="entry name" value="SIGMA54_INTERACT_2"/>
    <property type="match status" value="1"/>
</dbReference>
<dbReference type="Gene3D" id="1.10.8.60">
    <property type="match status" value="1"/>
</dbReference>
<keyword evidence="1" id="KW-0547">Nucleotide-binding</keyword>
<dbReference type="GO" id="GO:0006355">
    <property type="term" value="P:regulation of DNA-templated transcription"/>
    <property type="evidence" value="ECO:0007669"/>
    <property type="project" value="InterPro"/>
</dbReference>
<keyword evidence="4" id="KW-0804">Transcription</keyword>
<comment type="caution">
    <text evidence="8">The sequence shown here is derived from an EMBL/GenBank/DDBJ whole genome shotgun (WGS) entry which is preliminary data.</text>
</comment>
<gene>
    <name evidence="8" type="ORF">KAOT1_00725</name>
</gene>
<dbReference type="SUPFAM" id="SSF46689">
    <property type="entry name" value="Homeodomain-like"/>
    <property type="match status" value="1"/>
</dbReference>
<dbReference type="AlphaFoldDB" id="A9EA78"/>
<dbReference type="Pfam" id="PF02954">
    <property type="entry name" value="HTH_8"/>
    <property type="match status" value="1"/>
</dbReference>
<evidence type="ECO:0000256" key="2">
    <source>
        <dbReference type="ARBA" id="ARBA00022840"/>
    </source>
</evidence>
<dbReference type="InterPro" id="IPR025943">
    <property type="entry name" value="Sigma_54_int_dom_ATP-bd_2"/>
</dbReference>
<evidence type="ECO:0000256" key="3">
    <source>
        <dbReference type="ARBA" id="ARBA00023015"/>
    </source>
</evidence>
<dbReference type="PROSITE" id="PS50045">
    <property type="entry name" value="SIGMA54_INTERACT_4"/>
    <property type="match status" value="1"/>
</dbReference>
<dbReference type="EMBL" id="ABIB01000014">
    <property type="protein sequence ID" value="EDP94755.1"/>
    <property type="molecule type" value="Genomic_DNA"/>
</dbReference>
<evidence type="ECO:0000259" key="7">
    <source>
        <dbReference type="PROSITE" id="PS50110"/>
    </source>
</evidence>
<dbReference type="GO" id="GO:0043565">
    <property type="term" value="F:sequence-specific DNA binding"/>
    <property type="evidence" value="ECO:0007669"/>
    <property type="project" value="InterPro"/>
</dbReference>
<dbReference type="Pfam" id="PF25601">
    <property type="entry name" value="AAA_lid_14"/>
    <property type="match status" value="1"/>
</dbReference>
<protein>
    <submittedName>
        <fullName evidence="8">Two component, sigma54 specific, transcriptional regulator, Fis family protein</fullName>
    </submittedName>
</protein>
<dbReference type="SUPFAM" id="SSF52540">
    <property type="entry name" value="P-loop containing nucleoside triphosphate hydrolases"/>
    <property type="match status" value="1"/>
</dbReference>
<dbReference type="InterPro" id="IPR058031">
    <property type="entry name" value="AAA_lid_NorR"/>
</dbReference>
<dbReference type="Gene3D" id="3.40.50.2300">
    <property type="match status" value="1"/>
</dbReference>
<dbReference type="eggNOG" id="COG2204">
    <property type="taxonomic scope" value="Bacteria"/>
</dbReference>
<feature type="modified residue" description="4-aspartylphosphate" evidence="5">
    <location>
        <position position="57"/>
    </location>
</feature>
<dbReference type="PROSITE" id="PS50110">
    <property type="entry name" value="RESPONSE_REGULATORY"/>
    <property type="match status" value="1"/>
</dbReference>
<dbReference type="FunFam" id="3.40.50.300:FF:000006">
    <property type="entry name" value="DNA-binding transcriptional regulator NtrC"/>
    <property type="match status" value="1"/>
</dbReference>
<dbReference type="PANTHER" id="PTHR32071">
    <property type="entry name" value="TRANSCRIPTIONAL REGULATORY PROTEIN"/>
    <property type="match status" value="1"/>
</dbReference>
<dbReference type="SMART" id="SM00382">
    <property type="entry name" value="AAA"/>
    <property type="match status" value="1"/>
</dbReference>
<keyword evidence="9" id="KW-1185">Reference proteome</keyword>
<evidence type="ECO:0000256" key="4">
    <source>
        <dbReference type="ARBA" id="ARBA00023163"/>
    </source>
</evidence>
<dbReference type="PROSITE" id="PS00675">
    <property type="entry name" value="SIGMA54_INTERACT_1"/>
    <property type="match status" value="1"/>
</dbReference>
<dbReference type="SUPFAM" id="SSF52172">
    <property type="entry name" value="CheY-like"/>
    <property type="match status" value="1"/>
</dbReference>
<evidence type="ECO:0000313" key="8">
    <source>
        <dbReference type="EMBL" id="EDP94755.1"/>
    </source>
</evidence>
<sequence length="445" mass="50706">MMNLQKENILIVDDDIDILELLQRHLKSWSYHTYKAISVKEAVHILRDTHIDLLITDLKMPEVDGFELIKFASEHYPNVPKLVVTGYPSVQDSLTAIKVGVVDYLTKPFTKAELQTAIEKSFSPKDNLASNTKVNLSEQTQQAYGDIIGKSEKINDVIQIIERVKNNKATIFIKGESGTGKELVARAIHYQGKFSRAPFITVNCGGIPENLLESELFGYTKGAFTGAEKDRNGFFQAANNGTIFLDEIGNASLAVQSRLLRVLQEKEVVKVGSQRAEKIEVRIIAATNSDLKKMIEKQTFREDLYYRLTVVEINVAPLRERKEDIPLLVDKFLLKYGIEYKDRFIKISNKALEVLKRYHWVGNIRELENVIQHAVIMCDGIIEVEHLPDTLKINIDFPNDNRLLPLKEIEKRYILKVLNATDNNKTKASKILGIDRKTLRNKLEN</sequence>
<dbReference type="InterPro" id="IPR001789">
    <property type="entry name" value="Sig_transdc_resp-reg_receiver"/>
</dbReference>
<evidence type="ECO:0000256" key="5">
    <source>
        <dbReference type="PROSITE-ProRule" id="PRU00169"/>
    </source>
</evidence>
<evidence type="ECO:0000259" key="6">
    <source>
        <dbReference type="PROSITE" id="PS50045"/>
    </source>
</evidence>